<keyword evidence="5" id="KW-0808">Transferase</keyword>
<dbReference type="GO" id="GO:0006935">
    <property type="term" value="P:chemotaxis"/>
    <property type="evidence" value="ECO:0007669"/>
    <property type="project" value="InterPro"/>
</dbReference>
<dbReference type="Gene3D" id="2.40.50.180">
    <property type="entry name" value="CheA-289, Domain 4"/>
    <property type="match status" value="1"/>
</dbReference>
<dbReference type="Pfam" id="PF01627">
    <property type="entry name" value="Hpt"/>
    <property type="match status" value="1"/>
</dbReference>
<dbReference type="OrthoDB" id="2079555at2"/>
<feature type="domain" description="CheW-like" evidence="9">
    <location>
        <begin position="318"/>
        <end position="456"/>
    </location>
</feature>
<evidence type="ECO:0000256" key="5">
    <source>
        <dbReference type="ARBA" id="ARBA00022679"/>
    </source>
</evidence>
<feature type="modified residue" description="Phosphohistidine" evidence="7">
    <location>
        <position position="47"/>
    </location>
</feature>
<evidence type="ECO:0000256" key="7">
    <source>
        <dbReference type="PROSITE-ProRule" id="PRU00110"/>
    </source>
</evidence>
<protein>
    <recommendedName>
        <fullName evidence="2">Chemotaxis protein CheW</fullName>
    </recommendedName>
</protein>
<dbReference type="SUPFAM" id="SSF50341">
    <property type="entry name" value="CheW-like"/>
    <property type="match status" value="1"/>
</dbReference>
<feature type="compositionally biased region" description="Low complexity" evidence="8">
    <location>
        <begin position="273"/>
        <end position="282"/>
    </location>
</feature>
<dbReference type="eggNOG" id="COG0835">
    <property type="taxonomic scope" value="Bacteria"/>
</dbReference>
<dbReference type="PANTHER" id="PTHR22617:SF45">
    <property type="entry name" value="CHEMOTAXIS PROTEIN CHEW"/>
    <property type="match status" value="1"/>
</dbReference>
<evidence type="ECO:0000256" key="8">
    <source>
        <dbReference type="SAM" id="MobiDB-lite"/>
    </source>
</evidence>
<dbReference type="PROSITE" id="PS50894">
    <property type="entry name" value="HPT"/>
    <property type="match status" value="1"/>
</dbReference>
<dbReference type="SMART" id="SM00260">
    <property type="entry name" value="CheW"/>
    <property type="match status" value="1"/>
</dbReference>
<evidence type="ECO:0000256" key="1">
    <source>
        <dbReference type="ARBA" id="ARBA00004496"/>
    </source>
</evidence>
<feature type="compositionally biased region" description="Pro residues" evidence="8">
    <location>
        <begin position="309"/>
        <end position="318"/>
    </location>
</feature>
<dbReference type="Proteomes" id="UP000009047">
    <property type="component" value="Chromosome"/>
</dbReference>
<organism evidence="11 12">
    <name type="scientific">Desulfarculus baarsii (strain ATCC 33931 / DSM 2075 / LMG 7858 / VKM B-1802 / 2st14)</name>
    <dbReference type="NCBI Taxonomy" id="644282"/>
    <lineage>
        <taxon>Bacteria</taxon>
        <taxon>Pseudomonadati</taxon>
        <taxon>Thermodesulfobacteriota</taxon>
        <taxon>Desulfarculia</taxon>
        <taxon>Desulfarculales</taxon>
        <taxon>Desulfarculaceae</taxon>
        <taxon>Desulfarculus</taxon>
    </lineage>
</organism>
<dbReference type="InterPro" id="IPR008207">
    <property type="entry name" value="Sig_transdc_His_kin_Hpt_dom"/>
</dbReference>
<gene>
    <name evidence="11" type="ordered locus">Deba_1230</name>
</gene>
<dbReference type="EMBL" id="CP002085">
    <property type="protein sequence ID" value="ADK84598.1"/>
    <property type="molecule type" value="Genomic_DNA"/>
</dbReference>
<keyword evidence="12" id="KW-1185">Reference proteome</keyword>
<dbReference type="InterPro" id="IPR036061">
    <property type="entry name" value="CheW-like_dom_sf"/>
</dbReference>
<dbReference type="PANTHER" id="PTHR22617">
    <property type="entry name" value="CHEMOTAXIS SENSOR HISTIDINE KINASE-RELATED"/>
    <property type="match status" value="1"/>
</dbReference>
<dbReference type="SMART" id="SM00073">
    <property type="entry name" value="HPT"/>
    <property type="match status" value="1"/>
</dbReference>
<keyword evidence="6" id="KW-0418">Kinase</keyword>
<evidence type="ECO:0000256" key="3">
    <source>
        <dbReference type="ARBA" id="ARBA00022490"/>
    </source>
</evidence>
<dbReference type="Gene3D" id="2.30.30.40">
    <property type="entry name" value="SH3 Domains"/>
    <property type="match status" value="1"/>
</dbReference>
<dbReference type="Pfam" id="PF01584">
    <property type="entry name" value="CheW"/>
    <property type="match status" value="1"/>
</dbReference>
<evidence type="ECO:0000259" key="10">
    <source>
        <dbReference type="PROSITE" id="PS50894"/>
    </source>
</evidence>
<dbReference type="GO" id="GO:0000160">
    <property type="term" value="P:phosphorelay signal transduction system"/>
    <property type="evidence" value="ECO:0007669"/>
    <property type="project" value="InterPro"/>
</dbReference>
<evidence type="ECO:0000313" key="12">
    <source>
        <dbReference type="Proteomes" id="UP000009047"/>
    </source>
</evidence>
<dbReference type="InterPro" id="IPR002545">
    <property type="entry name" value="CheW-lke_dom"/>
</dbReference>
<reference evidence="11 12" key="1">
    <citation type="journal article" date="2010" name="Stand. Genomic Sci.">
        <title>Complete genome sequence of Desulfarculus baarsii type strain (2st14).</title>
        <authorList>
            <person name="Sun H."/>
            <person name="Spring S."/>
            <person name="Lapidus A."/>
            <person name="Davenport K."/>
            <person name="Del Rio T.G."/>
            <person name="Tice H."/>
            <person name="Nolan M."/>
            <person name="Copeland A."/>
            <person name="Cheng J.F."/>
            <person name="Lucas S."/>
            <person name="Tapia R."/>
            <person name="Goodwin L."/>
            <person name="Pitluck S."/>
            <person name="Ivanova N."/>
            <person name="Pagani I."/>
            <person name="Mavromatis K."/>
            <person name="Ovchinnikova G."/>
            <person name="Pati A."/>
            <person name="Chen A."/>
            <person name="Palaniappan K."/>
            <person name="Hauser L."/>
            <person name="Chang Y.J."/>
            <person name="Jeffries C.D."/>
            <person name="Detter J.C."/>
            <person name="Han C."/>
            <person name="Rohde M."/>
            <person name="Brambilla E."/>
            <person name="Goker M."/>
            <person name="Woyke T."/>
            <person name="Bristow J."/>
            <person name="Eisen J.A."/>
            <person name="Markowitz V."/>
            <person name="Hugenholtz P."/>
            <person name="Kyrpides N.C."/>
            <person name="Klenk H.P."/>
            <person name="Land M."/>
        </authorList>
    </citation>
    <scope>NUCLEOTIDE SEQUENCE [LARGE SCALE GENOMIC DNA]</scope>
    <source>
        <strain evidence="12">ATCC 33931 / DSM 2075 / LMG 7858 / VKM B-1802 / 2st14</strain>
    </source>
</reference>
<keyword evidence="3" id="KW-0963">Cytoplasm</keyword>
<feature type="domain" description="HPt" evidence="10">
    <location>
        <begin position="1"/>
        <end position="104"/>
    </location>
</feature>
<evidence type="ECO:0000256" key="4">
    <source>
        <dbReference type="ARBA" id="ARBA00022553"/>
    </source>
</evidence>
<sequence length="460" mass="49986">MGEFDDIVPEFIAESTELLEEVENGLLRLEQGNFDQETINTVFRAIHSIKGGAGFVGLTKIERLAHKMEDLLNLIRGGDLQPSQPVTDALLQSLDVLTALFQRVDEHAAIDVDGPIRALEAALSAGVEQEVKAQYDAKDSPNPKSGLPNFQVSNYVLRAKLGQGNLFWIHLNLRLIEKRGLTPTQLINEMLSMGELLDSIVDLPDAGNPHTYEVAEVSFDVLYSTVLDADLLSAALRLEESEFRLVSEGDFAQNGLGEPAPPEEPSAPPPQAQPQAQPQAEAKPQRRNQPPAAKAEAQPPARREQPTPAVEPPAPPEPSEFLTLTLGSEVYGVDILSVQEIIGLPDLTKLPRSPNHVLGVMNLRGMVVPVIDLRLKLRLAETVTDPVVVVVRVGEKIMGAVVDGVNDVIQIEPELVQEAPDFSGAIKRDYLSGLIRHDDDMVILLAIDRLLAPEALGNAA</sequence>
<dbReference type="Gene3D" id="1.20.120.160">
    <property type="entry name" value="HPT domain"/>
    <property type="match status" value="1"/>
</dbReference>
<evidence type="ECO:0000313" key="11">
    <source>
        <dbReference type="EMBL" id="ADK84598.1"/>
    </source>
</evidence>
<dbReference type="STRING" id="644282.Deba_1230"/>
<name>E1QFY8_DESB2</name>
<dbReference type="InterPro" id="IPR036641">
    <property type="entry name" value="HPT_dom_sf"/>
</dbReference>
<evidence type="ECO:0000256" key="2">
    <source>
        <dbReference type="ARBA" id="ARBA00021483"/>
    </source>
</evidence>
<dbReference type="GO" id="GO:0005829">
    <property type="term" value="C:cytosol"/>
    <property type="evidence" value="ECO:0007669"/>
    <property type="project" value="TreeGrafter"/>
</dbReference>
<dbReference type="GO" id="GO:0004672">
    <property type="term" value="F:protein kinase activity"/>
    <property type="evidence" value="ECO:0007669"/>
    <property type="project" value="UniProtKB-ARBA"/>
</dbReference>
<evidence type="ECO:0000259" key="9">
    <source>
        <dbReference type="PROSITE" id="PS50851"/>
    </source>
</evidence>
<dbReference type="HOGENOM" id="CLU_594128_0_0_7"/>
<dbReference type="KEGG" id="dbr:Deba_1230"/>
<dbReference type="InterPro" id="IPR039315">
    <property type="entry name" value="CheW"/>
</dbReference>
<keyword evidence="4 7" id="KW-0597">Phosphoprotein</keyword>
<dbReference type="CDD" id="cd00088">
    <property type="entry name" value="HPT"/>
    <property type="match status" value="1"/>
</dbReference>
<comment type="subcellular location">
    <subcellularLocation>
        <location evidence="1">Cytoplasm</location>
    </subcellularLocation>
</comment>
<dbReference type="PROSITE" id="PS50851">
    <property type="entry name" value="CHEW"/>
    <property type="match status" value="1"/>
</dbReference>
<dbReference type="RefSeq" id="WP_013258052.1">
    <property type="nucleotide sequence ID" value="NC_014365.1"/>
</dbReference>
<feature type="compositionally biased region" description="Low complexity" evidence="8">
    <location>
        <begin position="289"/>
        <end position="300"/>
    </location>
</feature>
<accession>E1QFY8</accession>
<feature type="compositionally biased region" description="Pro residues" evidence="8">
    <location>
        <begin position="259"/>
        <end position="272"/>
    </location>
</feature>
<feature type="region of interest" description="Disordered" evidence="8">
    <location>
        <begin position="251"/>
        <end position="321"/>
    </location>
</feature>
<dbReference type="AlphaFoldDB" id="E1QFY8"/>
<proteinExistence type="predicted"/>
<dbReference type="eggNOG" id="COG2198">
    <property type="taxonomic scope" value="Bacteria"/>
</dbReference>
<dbReference type="SUPFAM" id="SSF47226">
    <property type="entry name" value="Histidine-containing phosphotransfer domain, HPT domain"/>
    <property type="match status" value="1"/>
</dbReference>
<evidence type="ECO:0000256" key="6">
    <source>
        <dbReference type="ARBA" id="ARBA00022777"/>
    </source>
</evidence>